<dbReference type="AlphaFoldDB" id="A0A1Y1SDW6"/>
<dbReference type="Pfam" id="PF05016">
    <property type="entry name" value="ParE_toxin"/>
    <property type="match status" value="1"/>
</dbReference>
<protein>
    <recommendedName>
        <fullName evidence="5">Plasmid stabilization system</fullName>
    </recommendedName>
</protein>
<gene>
    <name evidence="3" type="ORF">ATO7_07482</name>
</gene>
<evidence type="ECO:0000256" key="1">
    <source>
        <dbReference type="ARBA" id="ARBA00006226"/>
    </source>
</evidence>
<keyword evidence="4" id="KW-1185">Reference proteome</keyword>
<name>A0A1Y1SDW6_9GAMM</name>
<accession>A0A1Y1SDW6</accession>
<dbReference type="STRING" id="1317117.ATO7_07482"/>
<dbReference type="EMBL" id="AQQV01000002">
    <property type="protein sequence ID" value="ORE86863.1"/>
    <property type="molecule type" value="Genomic_DNA"/>
</dbReference>
<organism evidence="3 4">
    <name type="scientific">Oceanococcus atlanticus</name>
    <dbReference type="NCBI Taxonomy" id="1317117"/>
    <lineage>
        <taxon>Bacteria</taxon>
        <taxon>Pseudomonadati</taxon>
        <taxon>Pseudomonadota</taxon>
        <taxon>Gammaproteobacteria</taxon>
        <taxon>Chromatiales</taxon>
        <taxon>Oceanococcaceae</taxon>
        <taxon>Oceanococcus</taxon>
    </lineage>
</organism>
<dbReference type="InterPro" id="IPR035093">
    <property type="entry name" value="RelE/ParE_toxin_dom_sf"/>
</dbReference>
<comment type="caution">
    <text evidence="3">The sequence shown here is derived from an EMBL/GenBank/DDBJ whole genome shotgun (WGS) entry which is preliminary data.</text>
</comment>
<evidence type="ECO:0000256" key="2">
    <source>
        <dbReference type="ARBA" id="ARBA00022649"/>
    </source>
</evidence>
<reference evidence="3 4" key="1">
    <citation type="submission" date="2013-04" db="EMBL/GenBank/DDBJ databases">
        <title>Oceanococcus atlanticus 22II-S10r2 Genome Sequencing.</title>
        <authorList>
            <person name="Lai Q."/>
            <person name="Li G."/>
            <person name="Shao Z."/>
        </authorList>
    </citation>
    <scope>NUCLEOTIDE SEQUENCE [LARGE SCALE GENOMIC DNA]</scope>
    <source>
        <strain evidence="3 4">22II-S10r2</strain>
    </source>
</reference>
<dbReference type="InterPro" id="IPR007712">
    <property type="entry name" value="RelE/ParE_toxin"/>
</dbReference>
<dbReference type="Proteomes" id="UP000192342">
    <property type="component" value="Unassembled WGS sequence"/>
</dbReference>
<dbReference type="OrthoDB" id="121597at2"/>
<sequence length="99" mass="11263">MTFKVRFTTEASNDLVRLYEFAANNDPQAADRAFNTIDNAWRVLEEFPFSCRKAEGGDPFIRELVIPFGASGYVALFEIEGESTVTILAVRHQLEDDYH</sequence>
<proteinExistence type="inferred from homology"/>
<comment type="similarity">
    <text evidence="1">Belongs to the RelE toxin family.</text>
</comment>
<evidence type="ECO:0000313" key="3">
    <source>
        <dbReference type="EMBL" id="ORE86863.1"/>
    </source>
</evidence>
<dbReference type="RefSeq" id="WP_083561086.1">
    <property type="nucleotide sequence ID" value="NZ_AQQV01000002.1"/>
</dbReference>
<dbReference type="PANTHER" id="PTHR33755">
    <property type="entry name" value="TOXIN PARE1-RELATED"/>
    <property type="match status" value="1"/>
</dbReference>
<keyword evidence="2" id="KW-1277">Toxin-antitoxin system</keyword>
<evidence type="ECO:0000313" key="4">
    <source>
        <dbReference type="Proteomes" id="UP000192342"/>
    </source>
</evidence>
<dbReference type="InterPro" id="IPR051803">
    <property type="entry name" value="TA_system_RelE-like_toxin"/>
</dbReference>
<dbReference type="Gene3D" id="3.30.2310.20">
    <property type="entry name" value="RelE-like"/>
    <property type="match status" value="1"/>
</dbReference>
<evidence type="ECO:0008006" key="5">
    <source>
        <dbReference type="Google" id="ProtNLM"/>
    </source>
</evidence>
<dbReference type="PANTHER" id="PTHR33755:SF7">
    <property type="entry name" value="TOXIN MODULE OF TOXIN-ANTITOXIN SYSTEM RELE_STBE FAMILY"/>
    <property type="match status" value="1"/>
</dbReference>